<comment type="caution">
    <text evidence="16">Lacks conserved residue(s) required for the propagation of feature annotation.</text>
</comment>
<keyword evidence="19" id="KW-1185">Reference proteome</keyword>
<proteinExistence type="inferred from homology"/>
<keyword evidence="2 16" id="KW-0244">Early protein</keyword>
<dbReference type="InterPro" id="IPR001334">
    <property type="entry name" value="E6"/>
</dbReference>
<evidence type="ECO:0000256" key="8">
    <source>
        <dbReference type="ARBA" id="ARBA00022833"/>
    </source>
</evidence>
<name>Q1I127_9PAPI</name>
<evidence type="ECO:0000256" key="10">
    <source>
        <dbReference type="ARBA" id="ARBA00023125"/>
    </source>
</evidence>
<evidence type="ECO:0000256" key="4">
    <source>
        <dbReference type="ARBA" id="ARBA00022581"/>
    </source>
</evidence>
<dbReference type="KEGG" id="vg:4074303"/>
<comment type="subcellular location">
    <subcellularLocation>
        <location evidence="16 17">Host cytoplasm</location>
    </subcellularLocation>
    <subcellularLocation>
        <location evidence="16 17">Host nucleus</location>
    </subcellularLocation>
</comment>
<dbReference type="Pfam" id="PF00518">
    <property type="entry name" value="E6"/>
    <property type="match status" value="1"/>
</dbReference>
<evidence type="ECO:0000256" key="2">
    <source>
        <dbReference type="ARBA" id="ARBA00022518"/>
    </source>
</evidence>
<comment type="similarity">
    <text evidence="1 16 17">Belongs to the papillomaviridae E6 protein family.</text>
</comment>
<evidence type="ECO:0000256" key="15">
    <source>
        <dbReference type="ARBA" id="ARBA00023323"/>
    </source>
</evidence>
<dbReference type="OrthoDB" id="27353at10239"/>
<keyword evidence="6 16" id="KW-0479">Metal-binding</keyword>
<keyword evidence="11 16" id="KW-0010">Activator</keyword>
<feature type="zinc finger region" evidence="16">
    <location>
        <begin position="27"/>
        <end position="63"/>
    </location>
</feature>
<dbReference type="GO" id="GO:0030430">
    <property type="term" value="C:host cell cytoplasm"/>
    <property type="evidence" value="ECO:0007669"/>
    <property type="project" value="UniProtKB-SubCell"/>
</dbReference>
<organism evidence="18 19">
    <name type="scientific">Capra hircus papillomavirus 1</name>
    <dbReference type="NCBI Taxonomy" id="338903"/>
    <lineage>
        <taxon>Viruses</taxon>
        <taxon>Monodnaviria</taxon>
        <taxon>Shotokuvirae</taxon>
        <taxon>Cossaviricota</taxon>
        <taxon>Papovaviricetes</taxon>
        <taxon>Zurhausenvirales</taxon>
        <taxon>Papillomaviridae</taxon>
        <taxon>Firstpapillomavirinae</taxon>
        <taxon>Phipapillomavirus</taxon>
        <taxon>Phipapillomavirus 1</taxon>
    </lineage>
</organism>
<dbReference type="Gene3D" id="3.30.240.40">
    <property type="entry name" value="E6 early regulatory protein"/>
    <property type="match status" value="2"/>
</dbReference>
<evidence type="ECO:0000256" key="9">
    <source>
        <dbReference type="ARBA" id="ARBA00023015"/>
    </source>
</evidence>
<dbReference type="EMBL" id="DQ091200">
    <property type="protein sequence ID" value="AAZ39801.1"/>
    <property type="molecule type" value="Genomic_DNA"/>
</dbReference>
<dbReference type="RefSeq" id="YP_610953.1">
    <property type="nucleotide sequence ID" value="NC_008032.1"/>
</dbReference>
<evidence type="ECO:0000256" key="16">
    <source>
        <dbReference type="HAMAP-Rule" id="MF_04006"/>
    </source>
</evidence>
<dbReference type="GO" id="GO:0006355">
    <property type="term" value="P:regulation of DNA-templated transcription"/>
    <property type="evidence" value="ECO:0007669"/>
    <property type="project" value="UniProtKB-UniRule"/>
</dbReference>
<accession>Q1I127</accession>
<evidence type="ECO:0000256" key="6">
    <source>
        <dbReference type="ARBA" id="ARBA00022723"/>
    </source>
</evidence>
<keyword evidence="8 16" id="KW-0862">Zinc</keyword>
<evidence type="ECO:0000256" key="1">
    <source>
        <dbReference type="ARBA" id="ARBA00006346"/>
    </source>
</evidence>
<evidence type="ECO:0000256" key="17">
    <source>
        <dbReference type="RuleBase" id="RU363123"/>
    </source>
</evidence>
<evidence type="ECO:0000256" key="3">
    <source>
        <dbReference type="ARBA" id="ARBA00022562"/>
    </source>
</evidence>
<dbReference type="GO" id="GO:0052170">
    <property type="term" value="P:symbiont-mediated suppression of host innate immune response"/>
    <property type="evidence" value="ECO:0007669"/>
    <property type="project" value="UniProtKB-KW"/>
</dbReference>
<keyword evidence="15 16" id="KW-1119">Modulation of host cell apoptosis by virus</keyword>
<evidence type="ECO:0000313" key="18">
    <source>
        <dbReference type="EMBL" id="AAZ39801.1"/>
    </source>
</evidence>
<evidence type="ECO:0000313" key="19">
    <source>
        <dbReference type="Proteomes" id="UP000052097"/>
    </source>
</evidence>
<evidence type="ECO:0000256" key="7">
    <source>
        <dbReference type="ARBA" id="ARBA00022771"/>
    </source>
</evidence>
<evidence type="ECO:0000256" key="14">
    <source>
        <dbReference type="ARBA" id="ARBA00023280"/>
    </source>
</evidence>
<comment type="subunit">
    <text evidence="16">Forms homodimers. Interacts with ubiquitin-protein ligase UBE3A/E6-AP; this interaction stimulates UBE3A ubiquitin activity. Interacts with host BAK1.</text>
</comment>
<dbReference type="GO" id="GO:0006351">
    <property type="term" value="P:DNA-templated transcription"/>
    <property type="evidence" value="ECO:0007669"/>
    <property type="project" value="UniProtKB-UniRule"/>
</dbReference>
<dbReference type="GO" id="GO:0042025">
    <property type="term" value="C:host cell nucleus"/>
    <property type="evidence" value="ECO:0007669"/>
    <property type="project" value="UniProtKB-SubCell"/>
</dbReference>
<keyword evidence="10 16" id="KW-0238">DNA-binding</keyword>
<dbReference type="GO" id="GO:0039502">
    <property type="term" value="P:symbiont-mediated suppression of host type I interferon-mediated signaling pathway"/>
    <property type="evidence" value="ECO:0007669"/>
    <property type="project" value="UniProtKB-UniRule"/>
</dbReference>
<dbReference type="SUPFAM" id="SSF161229">
    <property type="entry name" value="E6 C-terminal domain-like"/>
    <property type="match status" value="2"/>
</dbReference>
<dbReference type="GeneID" id="4074303"/>
<dbReference type="Proteomes" id="UP000052097">
    <property type="component" value="Segment"/>
</dbReference>
<feature type="zinc finger region" evidence="16">
    <location>
        <begin position="100"/>
        <end position="136"/>
    </location>
</feature>
<keyword evidence="14 16" id="KW-0899">Viral immunoevasion</keyword>
<keyword evidence="5 16" id="KW-1090">Inhibition of host innate immune response by virus</keyword>
<keyword evidence="3 16" id="KW-1048">Host nucleus</keyword>
<evidence type="ECO:0000256" key="11">
    <source>
        <dbReference type="ARBA" id="ARBA00023159"/>
    </source>
</evidence>
<keyword evidence="12 16" id="KW-0804">Transcription</keyword>
<evidence type="ECO:0000256" key="13">
    <source>
        <dbReference type="ARBA" id="ARBA00023200"/>
    </source>
</evidence>
<dbReference type="GO" id="GO:0008270">
    <property type="term" value="F:zinc ion binding"/>
    <property type="evidence" value="ECO:0007669"/>
    <property type="project" value="UniProtKB-KW"/>
</dbReference>
<sequence length="139" mass="16067">MTFVQPRRISDLATVLGLLPEELVLPCNFCRAPLSVQDLHLFDQKYFQLLYKYDGVYAFCSACARALAEAEHSRFCDIELSGSDMVAIVRAPLHRILVRCRKCFKLLSFVEKLGMIYCGLNFCSVRSWWRGVCRYCRQP</sequence>
<keyword evidence="13 16" id="KW-1035">Host cytoplasm</keyword>
<protein>
    <recommendedName>
        <fullName evidence="16 17">Protein E6</fullName>
    </recommendedName>
</protein>
<dbReference type="HAMAP" id="MF_04006">
    <property type="entry name" value="HPV_E6"/>
    <property type="match status" value="1"/>
</dbReference>
<gene>
    <name evidence="16 18" type="primary">E6</name>
</gene>
<evidence type="ECO:0000256" key="5">
    <source>
        <dbReference type="ARBA" id="ARBA00022632"/>
    </source>
</evidence>
<comment type="function">
    <text evidence="16">Plays a major role in the induction and maintenance of cellular transformation. E6 associates with host UBE3A/E6-AP ubiquitin-protein ligase and modulates its activity. Protects host keratinocytes from apoptosis by mediating the degradation of host BAK1. May also inhibit host immune response.</text>
</comment>
<reference evidence="18 19" key="1">
    <citation type="journal article" date="2006" name="Virus Res.">
        <title>Genetic characterization of the Capra hircus papillomavirus: a novel close-to-root artiodactyl papillomavirus.</title>
        <authorList>
            <person name="Van Doorslaer K."/>
            <person name="Rector A."/>
            <person name="Vos P."/>
            <person name="Van Ranst M."/>
        </authorList>
    </citation>
    <scope>NUCLEOTIDE SEQUENCE [LARGE SCALE GENOMIC DNA]</scope>
</reference>
<keyword evidence="9 16" id="KW-0805">Transcription regulation</keyword>
<dbReference type="GO" id="GO:0003677">
    <property type="term" value="F:DNA binding"/>
    <property type="evidence" value="ECO:0007669"/>
    <property type="project" value="UniProtKB-UniRule"/>
</dbReference>
<keyword evidence="7 16" id="KW-0863">Zinc-finger</keyword>
<evidence type="ECO:0000256" key="12">
    <source>
        <dbReference type="ARBA" id="ARBA00023163"/>
    </source>
</evidence>
<dbReference type="InterPro" id="IPR038575">
    <property type="entry name" value="E6_sf"/>
</dbReference>
<keyword evidence="4 16" id="KW-0945">Host-virus interaction</keyword>
<dbReference type="GO" id="GO:0052150">
    <property type="term" value="P:symbiont-mediated perturbation of host apoptosis"/>
    <property type="evidence" value="ECO:0007669"/>
    <property type="project" value="UniProtKB-KW"/>
</dbReference>
<dbReference type="GO" id="GO:0039648">
    <property type="term" value="P:symbiont-mediated perturbation of host ubiquitin-like protein modification"/>
    <property type="evidence" value="ECO:0007669"/>
    <property type="project" value="UniProtKB-UniRule"/>
</dbReference>